<proteinExistence type="predicted"/>
<dbReference type="GeneID" id="14691851"/>
<dbReference type="OrthoDB" id="387429at2759"/>
<keyword evidence="1" id="KW-0812">Transmembrane</keyword>
<dbReference type="Proteomes" id="UP000006319">
    <property type="component" value="Chromosome 6"/>
</dbReference>
<dbReference type="Pfam" id="PF09716">
    <property type="entry name" value="ETRAMP"/>
    <property type="match status" value="1"/>
</dbReference>
<evidence type="ECO:0000256" key="2">
    <source>
        <dbReference type="SAM" id="SignalP"/>
    </source>
</evidence>
<keyword evidence="2" id="KW-0732">Signal</keyword>
<reference evidence="3 4" key="1">
    <citation type="journal article" date="2012" name="Nat. Genet.">
        <title>Plasmodium cynomolgi genome sequences provide insight into Plasmodium vivax and the monkey malaria clade.</title>
        <authorList>
            <person name="Tachibana S."/>
            <person name="Sullivan S.A."/>
            <person name="Kawai S."/>
            <person name="Nakamura S."/>
            <person name="Kim H.R."/>
            <person name="Goto N."/>
            <person name="Arisue N."/>
            <person name="Palacpac N.M.Q."/>
            <person name="Honma H."/>
            <person name="Yagi M."/>
            <person name="Tougan T."/>
            <person name="Katakai Y."/>
            <person name="Kaneko O."/>
            <person name="Mita T."/>
            <person name="Kita K."/>
            <person name="Yasutomi Y."/>
            <person name="Sutton P.L."/>
            <person name="Shakhbatyan R."/>
            <person name="Horii T."/>
            <person name="Yasunaga T."/>
            <person name="Barnwell J.W."/>
            <person name="Escalante A.A."/>
            <person name="Carlton J.M."/>
            <person name="Tanabe K."/>
        </authorList>
    </citation>
    <scope>NUCLEOTIDE SEQUENCE [LARGE SCALE GENOMIC DNA]</scope>
    <source>
        <strain evidence="3 4">B</strain>
    </source>
</reference>
<keyword evidence="4" id="KW-1185">Reference proteome</keyword>
<dbReference type="KEGG" id="pcy:PCYB_061120"/>
<name>K6UTF4_PLACD</name>
<dbReference type="OMA" id="HDVSANI"/>
<dbReference type="EMBL" id="DF157098">
    <property type="protein sequence ID" value="GAB65380.1"/>
    <property type="molecule type" value="Genomic_DNA"/>
</dbReference>
<gene>
    <name evidence="3" type="ORF">PCYB_061120</name>
</gene>
<evidence type="ECO:0000256" key="1">
    <source>
        <dbReference type="SAM" id="Phobius"/>
    </source>
</evidence>
<evidence type="ECO:0000313" key="3">
    <source>
        <dbReference type="EMBL" id="GAB65380.1"/>
    </source>
</evidence>
<organism evidence="3 4">
    <name type="scientific">Plasmodium cynomolgi (strain B)</name>
    <dbReference type="NCBI Taxonomy" id="1120755"/>
    <lineage>
        <taxon>Eukaryota</taxon>
        <taxon>Sar</taxon>
        <taxon>Alveolata</taxon>
        <taxon>Apicomplexa</taxon>
        <taxon>Aconoidasida</taxon>
        <taxon>Haemosporida</taxon>
        <taxon>Plasmodiidae</taxon>
        <taxon>Plasmodium</taxon>
        <taxon>Plasmodium (Plasmodium)</taxon>
    </lineage>
</organism>
<protein>
    <submittedName>
        <fullName evidence="3">Early transcribed membrane protein</fullName>
    </submittedName>
</protein>
<sequence>MKIAKLFTLFAILPIVCLLGKENADIISPNDELKKEGLDVDKRIQKLLHKRKLLMISIIAASVLAAGGILGGVGYGIMKHRKKERKEMEDEPFTDILDTDHAKKETTPFKTTAHTDYPDMRENIQIPVEEVPQSNVVIEETDGDTGEKLGDSFFDSSFNINVTDSPII</sequence>
<accession>K6UTF4</accession>
<evidence type="ECO:0000313" key="4">
    <source>
        <dbReference type="Proteomes" id="UP000006319"/>
    </source>
</evidence>
<dbReference type="PhylomeDB" id="K6UTF4"/>
<dbReference type="AlphaFoldDB" id="K6UTF4"/>
<dbReference type="RefSeq" id="XP_004221327.1">
    <property type="nucleotide sequence ID" value="XM_004221279.1"/>
</dbReference>
<feature type="chain" id="PRO_5003898664" evidence="2">
    <location>
        <begin position="25"/>
        <end position="168"/>
    </location>
</feature>
<dbReference type="VEuPathDB" id="PlasmoDB:PCYB_061120"/>
<keyword evidence="1" id="KW-0472">Membrane</keyword>
<feature type="signal peptide" evidence="2">
    <location>
        <begin position="1"/>
        <end position="24"/>
    </location>
</feature>
<keyword evidence="1" id="KW-1133">Transmembrane helix</keyword>
<feature type="transmembrane region" description="Helical" evidence="1">
    <location>
        <begin position="53"/>
        <end position="78"/>
    </location>
</feature>